<dbReference type="Pfam" id="PF04851">
    <property type="entry name" value="ResIII"/>
    <property type="match status" value="1"/>
</dbReference>
<feature type="domain" description="Helicase C-terminal" evidence="10">
    <location>
        <begin position="269"/>
        <end position="450"/>
    </location>
</feature>
<dbReference type="Gene3D" id="1.10.3210.30">
    <property type="match status" value="1"/>
</dbReference>
<dbReference type="RefSeq" id="WP_162668305.1">
    <property type="nucleotide sequence ID" value="NZ_LR593886.1"/>
</dbReference>
<dbReference type="SUPFAM" id="SSF109604">
    <property type="entry name" value="HD-domain/PDEase-like"/>
    <property type="match status" value="1"/>
</dbReference>
<dbReference type="PROSITE" id="PS51643">
    <property type="entry name" value="HD_CAS3"/>
    <property type="match status" value="1"/>
</dbReference>
<dbReference type="NCBIfam" id="TIGR02621">
    <property type="entry name" value="cas3_GSU0051"/>
    <property type="match status" value="1"/>
</dbReference>
<keyword evidence="7" id="KW-0067">ATP-binding</keyword>
<evidence type="ECO:0000256" key="5">
    <source>
        <dbReference type="ARBA" id="ARBA00022801"/>
    </source>
</evidence>
<sequence length="919" mass="102627">MADINFDAAFEALTGNAPFPWQRALYERFTADRKDNIPESCNLPTGLGKTSVIAVWLIALATHPTKMPRRLVYVVNRRTVVDQTTDEVVKIRERLPKAPQIQDALWELCAVRPDKPDPENDRPLAISTLRGQFADNREWSADPSRPAVICGTVDMIGSRLLFSGYGIGRYDRTHQVGFLGCDTLLVHDEAHLTDPFQQLLAAIRRNQWAEQVANRNLRVLELTATSRRGSDAPAPFTLSPTDETHPVVAERLTAGKTIRLHTSERITLDITKLATEYRLSGRAILVFVQTPDQVNEVVAALKKLEGVSVCALTGTMRGYNRDRLVDCDSTFARYLPKPKIDPAPGTVYLVCTSAGEVGVDLSADHLICDLTTFESMAQRFGRVNRRGGRDPLTNELRHAYIDVVHEPKIDTATPRGERRERTWKLLERLVDEFNGSASPNSLRMNLTEAEKNEAFAPAVPCLETTEFLLDTWALTTITDDLPGRPPVAPWLHGVEPPDQPTTAFAWRTEVESLALPVGTPSETVEEREKEIVAYLEEYPLLVHEQLAEKTARLVSVPNTDTVETGRRQQLKEFAKRGTEHSAWLIDANGRVDLTTIGKLAESSFTELMGRTVVLPPSAGGLSAAGMLDGREANEAGREYDVADWVPNGGTQTRYREFQFTNEDGILIPRPVIGERLDSNNREGRQYCEVADIVTVENAEGDVTGRFVAFVATDALSGERSRSQQSSLKQFLDDHLTQAEHYATVLAERVLPAGPEQVAVKLAAKWHDLGKNRRVWQRGIGNPPPPPIGDWRPLAKSGSRGRIFGLNDYRHEFGSLLDVRDLDEFKQCPEEVRELVLHLIAAHHGRARPHFPVDLKRDPPCNEAFDPEPRGRDEQAMAREIPQRFAKLQRKYGRWGLAHLESLVRAADILASQRPREGGK</sequence>
<keyword evidence="3" id="KW-0479">Metal-binding</keyword>
<comment type="similarity">
    <text evidence="1">In the N-terminal section; belongs to the CRISPR-associated nuclease Cas3-HD family.</text>
</comment>
<evidence type="ECO:0000256" key="8">
    <source>
        <dbReference type="ARBA" id="ARBA00023118"/>
    </source>
</evidence>
<comment type="similarity">
    <text evidence="2">In the central section; belongs to the CRISPR-associated helicase Cas3 family.</text>
</comment>
<evidence type="ECO:0000256" key="2">
    <source>
        <dbReference type="ARBA" id="ARBA00009046"/>
    </source>
</evidence>
<dbReference type="InterPro" id="IPR013444">
    <property type="entry name" value="Helicase_Cas3_CRISPR-ass_Anaes"/>
</dbReference>
<keyword evidence="8" id="KW-0051">Antiviral defense</keyword>
<proteinExistence type="inferred from homology"/>
<feature type="compositionally biased region" description="Basic and acidic residues" evidence="9">
    <location>
        <begin position="850"/>
        <end position="859"/>
    </location>
</feature>
<dbReference type="GO" id="GO:0016787">
    <property type="term" value="F:hydrolase activity"/>
    <property type="evidence" value="ECO:0007669"/>
    <property type="project" value="UniProtKB-KW"/>
</dbReference>
<dbReference type="InterPro" id="IPR027417">
    <property type="entry name" value="P-loop_NTPase"/>
</dbReference>
<dbReference type="Pfam" id="PF22590">
    <property type="entry name" value="Cas3-like_C_2"/>
    <property type="match status" value="1"/>
</dbReference>
<keyword evidence="6" id="KW-0347">Helicase</keyword>
<keyword evidence="5" id="KW-0378">Hydrolase</keyword>
<dbReference type="Gene3D" id="3.40.50.300">
    <property type="entry name" value="P-loop containing nucleotide triphosphate hydrolases"/>
    <property type="match status" value="2"/>
</dbReference>
<dbReference type="SMART" id="SM00490">
    <property type="entry name" value="HELICc"/>
    <property type="match status" value="1"/>
</dbReference>
<evidence type="ECO:0000256" key="9">
    <source>
        <dbReference type="SAM" id="MobiDB-lite"/>
    </source>
</evidence>
<feature type="region of interest" description="Disordered" evidence="9">
    <location>
        <begin position="850"/>
        <end position="874"/>
    </location>
</feature>
<evidence type="ECO:0000256" key="4">
    <source>
        <dbReference type="ARBA" id="ARBA00022741"/>
    </source>
</evidence>
<gene>
    <name evidence="12" type="ORF">SOIL9_41150</name>
</gene>
<dbReference type="GO" id="GO:0005524">
    <property type="term" value="F:ATP binding"/>
    <property type="evidence" value="ECO:0007669"/>
    <property type="project" value="UniProtKB-KW"/>
</dbReference>
<dbReference type="KEGG" id="gms:SOIL9_41150"/>
<name>A0A6P2CXB4_9BACT</name>
<dbReference type="GO" id="GO:0046872">
    <property type="term" value="F:metal ion binding"/>
    <property type="evidence" value="ECO:0007669"/>
    <property type="project" value="UniProtKB-KW"/>
</dbReference>
<evidence type="ECO:0000259" key="11">
    <source>
        <dbReference type="PROSITE" id="PS51643"/>
    </source>
</evidence>
<evidence type="ECO:0000313" key="12">
    <source>
        <dbReference type="EMBL" id="VTR93599.1"/>
    </source>
</evidence>
<dbReference type="InterPro" id="IPR038257">
    <property type="entry name" value="CRISPR-assoc_Cas3_HD_sf"/>
</dbReference>
<keyword evidence="13" id="KW-1185">Reference proteome</keyword>
<feature type="domain" description="HD Cas3-type" evidence="11">
    <location>
        <begin position="724"/>
        <end position="909"/>
    </location>
</feature>
<dbReference type="GO" id="GO:0003677">
    <property type="term" value="F:DNA binding"/>
    <property type="evidence" value="ECO:0007669"/>
    <property type="project" value="InterPro"/>
</dbReference>
<evidence type="ECO:0000313" key="13">
    <source>
        <dbReference type="Proteomes" id="UP000464178"/>
    </source>
</evidence>
<accession>A0A6P2CXB4</accession>
<dbReference type="InterPro" id="IPR054712">
    <property type="entry name" value="Cas3-like_dom"/>
</dbReference>
<dbReference type="InterPro" id="IPR001650">
    <property type="entry name" value="Helicase_C-like"/>
</dbReference>
<dbReference type="SUPFAM" id="SSF52540">
    <property type="entry name" value="P-loop containing nucleoside triphosphate hydrolases"/>
    <property type="match status" value="1"/>
</dbReference>
<dbReference type="InterPro" id="IPR006483">
    <property type="entry name" value="CRISPR-assoc_Cas3_HD"/>
</dbReference>
<evidence type="ECO:0000256" key="3">
    <source>
        <dbReference type="ARBA" id="ARBA00022723"/>
    </source>
</evidence>
<keyword evidence="4" id="KW-0547">Nucleotide-binding</keyword>
<dbReference type="GO" id="GO:0004386">
    <property type="term" value="F:helicase activity"/>
    <property type="evidence" value="ECO:0007669"/>
    <property type="project" value="UniProtKB-KW"/>
</dbReference>
<reference evidence="12 13" key="1">
    <citation type="submission" date="2019-05" db="EMBL/GenBank/DDBJ databases">
        <authorList>
            <consortium name="Science for Life Laboratories"/>
        </authorList>
    </citation>
    <scope>NUCLEOTIDE SEQUENCE [LARGE SCALE GENOMIC DNA]</scope>
    <source>
        <strain evidence="12">Soil9</strain>
    </source>
</reference>
<dbReference type="PROSITE" id="PS51194">
    <property type="entry name" value="HELICASE_CTER"/>
    <property type="match status" value="1"/>
</dbReference>
<dbReference type="InterPro" id="IPR006935">
    <property type="entry name" value="Helicase/UvrB_N"/>
</dbReference>
<evidence type="ECO:0000256" key="6">
    <source>
        <dbReference type="ARBA" id="ARBA00022806"/>
    </source>
</evidence>
<organism evidence="12 13">
    <name type="scientific">Gemmata massiliana</name>
    <dbReference type="NCBI Taxonomy" id="1210884"/>
    <lineage>
        <taxon>Bacteria</taxon>
        <taxon>Pseudomonadati</taxon>
        <taxon>Planctomycetota</taxon>
        <taxon>Planctomycetia</taxon>
        <taxon>Gemmatales</taxon>
        <taxon>Gemmataceae</taxon>
        <taxon>Gemmata</taxon>
    </lineage>
</organism>
<protein>
    <recommendedName>
        <fullName evidence="14">HD Cas3-type domain-containing protein</fullName>
    </recommendedName>
</protein>
<dbReference type="GO" id="GO:0051607">
    <property type="term" value="P:defense response to virus"/>
    <property type="evidence" value="ECO:0007669"/>
    <property type="project" value="UniProtKB-KW"/>
</dbReference>
<dbReference type="AlphaFoldDB" id="A0A6P2CXB4"/>
<dbReference type="Proteomes" id="UP000464178">
    <property type="component" value="Chromosome"/>
</dbReference>
<evidence type="ECO:0000256" key="7">
    <source>
        <dbReference type="ARBA" id="ARBA00022840"/>
    </source>
</evidence>
<dbReference type="EMBL" id="LR593886">
    <property type="protein sequence ID" value="VTR93599.1"/>
    <property type="molecule type" value="Genomic_DNA"/>
</dbReference>
<evidence type="ECO:0008006" key="14">
    <source>
        <dbReference type="Google" id="ProtNLM"/>
    </source>
</evidence>
<evidence type="ECO:0000256" key="1">
    <source>
        <dbReference type="ARBA" id="ARBA00006847"/>
    </source>
</evidence>
<evidence type="ECO:0000259" key="10">
    <source>
        <dbReference type="PROSITE" id="PS51194"/>
    </source>
</evidence>